<dbReference type="InterPro" id="IPR008538">
    <property type="entry name" value="Uma2"/>
</dbReference>
<evidence type="ECO:0000313" key="2">
    <source>
        <dbReference type="EMBL" id="GAA2505328.1"/>
    </source>
</evidence>
<dbReference type="PANTHER" id="PTHR35400">
    <property type="entry name" value="SLR1083 PROTEIN"/>
    <property type="match status" value="1"/>
</dbReference>
<dbReference type="PANTHER" id="PTHR35400:SF3">
    <property type="entry name" value="SLL1072 PROTEIN"/>
    <property type="match status" value="1"/>
</dbReference>
<sequence>MTALAHEAPCGEPQQEDPGLDEVLWQAWKALDLPEGYRAEIIEGSIEVSPTGRRRHGLLAHRLRRALEAHLAQGEYTVYQDFNLVHGRKVCIPDLFVGPEDLDGIPDEEDLGVDATRVPLVAEIVSPGREARARDQVRKRRWYATAGVPVYLIVDDFAGDGTVTVLSSPDPAKGVYAAETHAPYGTDVVVPDGPAKGFAVTAAITAR</sequence>
<gene>
    <name evidence="2" type="ORF">GCM10010406_47560</name>
</gene>
<dbReference type="Proteomes" id="UP001501358">
    <property type="component" value="Unassembled WGS sequence"/>
</dbReference>
<keyword evidence="3" id="KW-1185">Reference proteome</keyword>
<evidence type="ECO:0000259" key="1">
    <source>
        <dbReference type="Pfam" id="PF05685"/>
    </source>
</evidence>
<dbReference type="CDD" id="cd06260">
    <property type="entry name" value="DUF820-like"/>
    <property type="match status" value="1"/>
</dbReference>
<reference evidence="3" key="1">
    <citation type="journal article" date="2019" name="Int. J. Syst. Evol. Microbiol.">
        <title>The Global Catalogue of Microorganisms (GCM) 10K type strain sequencing project: providing services to taxonomists for standard genome sequencing and annotation.</title>
        <authorList>
            <consortium name="The Broad Institute Genomics Platform"/>
            <consortium name="The Broad Institute Genome Sequencing Center for Infectious Disease"/>
            <person name="Wu L."/>
            <person name="Ma J."/>
        </authorList>
    </citation>
    <scope>NUCLEOTIDE SEQUENCE [LARGE SCALE GENOMIC DNA]</scope>
    <source>
        <strain evidence="3">JCM 6307</strain>
    </source>
</reference>
<dbReference type="RefSeq" id="WP_344385354.1">
    <property type="nucleotide sequence ID" value="NZ_BAAATA010000037.1"/>
</dbReference>
<organism evidence="2 3">
    <name type="scientific">Streptomyces thermolineatus</name>
    <dbReference type="NCBI Taxonomy" id="44033"/>
    <lineage>
        <taxon>Bacteria</taxon>
        <taxon>Bacillati</taxon>
        <taxon>Actinomycetota</taxon>
        <taxon>Actinomycetes</taxon>
        <taxon>Kitasatosporales</taxon>
        <taxon>Streptomycetaceae</taxon>
        <taxon>Streptomyces</taxon>
    </lineage>
</organism>
<feature type="domain" description="Putative restriction endonuclease" evidence="1">
    <location>
        <begin position="31"/>
        <end position="181"/>
    </location>
</feature>
<dbReference type="Pfam" id="PF05685">
    <property type="entry name" value="Uma2"/>
    <property type="match status" value="1"/>
</dbReference>
<dbReference type="Gene3D" id="3.90.1570.10">
    <property type="entry name" value="tt1808, chain A"/>
    <property type="match status" value="1"/>
</dbReference>
<evidence type="ECO:0000313" key="3">
    <source>
        <dbReference type="Proteomes" id="UP001501358"/>
    </source>
</evidence>
<comment type="caution">
    <text evidence="2">The sequence shown here is derived from an EMBL/GenBank/DDBJ whole genome shotgun (WGS) entry which is preliminary data.</text>
</comment>
<dbReference type="InterPro" id="IPR012296">
    <property type="entry name" value="Nuclease_put_TT1808"/>
</dbReference>
<dbReference type="InterPro" id="IPR011335">
    <property type="entry name" value="Restrct_endonuc-II-like"/>
</dbReference>
<name>A0ABP5ZZS9_9ACTN</name>
<accession>A0ABP5ZZS9</accession>
<dbReference type="EMBL" id="BAAATA010000037">
    <property type="protein sequence ID" value="GAA2505328.1"/>
    <property type="molecule type" value="Genomic_DNA"/>
</dbReference>
<protein>
    <recommendedName>
        <fullName evidence="1">Putative restriction endonuclease domain-containing protein</fullName>
    </recommendedName>
</protein>
<proteinExistence type="predicted"/>
<dbReference type="SUPFAM" id="SSF52980">
    <property type="entry name" value="Restriction endonuclease-like"/>
    <property type="match status" value="1"/>
</dbReference>